<evidence type="ECO:0000313" key="2">
    <source>
        <dbReference type="Proteomes" id="UP000015241"/>
    </source>
</evidence>
<organism evidence="1 2">
    <name type="scientific">Fomitopsis schrenkii</name>
    <name type="common">Brown rot fungus</name>
    <dbReference type="NCBI Taxonomy" id="2126942"/>
    <lineage>
        <taxon>Eukaryota</taxon>
        <taxon>Fungi</taxon>
        <taxon>Dikarya</taxon>
        <taxon>Basidiomycota</taxon>
        <taxon>Agaricomycotina</taxon>
        <taxon>Agaricomycetes</taxon>
        <taxon>Polyporales</taxon>
        <taxon>Fomitopsis</taxon>
    </lineage>
</organism>
<reference evidence="1 2" key="1">
    <citation type="journal article" date="2012" name="Science">
        <title>The Paleozoic origin of enzymatic lignin decomposition reconstructed from 31 fungal genomes.</title>
        <authorList>
            <person name="Floudas D."/>
            <person name="Binder M."/>
            <person name="Riley R."/>
            <person name="Barry K."/>
            <person name="Blanchette R.A."/>
            <person name="Henrissat B."/>
            <person name="Martinez A.T."/>
            <person name="Otillar R."/>
            <person name="Spatafora J.W."/>
            <person name="Yadav J.S."/>
            <person name="Aerts A."/>
            <person name="Benoit I."/>
            <person name="Boyd A."/>
            <person name="Carlson A."/>
            <person name="Copeland A."/>
            <person name="Coutinho P.M."/>
            <person name="de Vries R.P."/>
            <person name="Ferreira P."/>
            <person name="Findley K."/>
            <person name="Foster B."/>
            <person name="Gaskell J."/>
            <person name="Glotzer D."/>
            <person name="Gorecki P."/>
            <person name="Heitman J."/>
            <person name="Hesse C."/>
            <person name="Hori C."/>
            <person name="Igarashi K."/>
            <person name="Jurgens J.A."/>
            <person name="Kallen N."/>
            <person name="Kersten P."/>
            <person name="Kohler A."/>
            <person name="Kuees U."/>
            <person name="Kumar T.K.A."/>
            <person name="Kuo A."/>
            <person name="LaButti K."/>
            <person name="Larrondo L.F."/>
            <person name="Lindquist E."/>
            <person name="Ling A."/>
            <person name="Lombard V."/>
            <person name="Lucas S."/>
            <person name="Lundell T."/>
            <person name="Martin R."/>
            <person name="McLaughlin D.J."/>
            <person name="Morgenstern I."/>
            <person name="Morin E."/>
            <person name="Murat C."/>
            <person name="Nagy L.G."/>
            <person name="Nolan M."/>
            <person name="Ohm R.A."/>
            <person name="Patyshakuliyeva A."/>
            <person name="Rokas A."/>
            <person name="Ruiz-Duenas F.J."/>
            <person name="Sabat G."/>
            <person name="Salamov A."/>
            <person name="Samejima M."/>
            <person name="Schmutz J."/>
            <person name="Slot J.C."/>
            <person name="St John F."/>
            <person name="Stenlid J."/>
            <person name="Sun H."/>
            <person name="Sun S."/>
            <person name="Syed K."/>
            <person name="Tsang A."/>
            <person name="Wiebenga A."/>
            <person name="Young D."/>
            <person name="Pisabarro A."/>
            <person name="Eastwood D.C."/>
            <person name="Martin F."/>
            <person name="Cullen D."/>
            <person name="Grigoriev I.V."/>
            <person name="Hibbett D.S."/>
        </authorList>
    </citation>
    <scope>NUCLEOTIDE SEQUENCE</scope>
    <source>
        <strain evidence="2">FP-58527</strain>
    </source>
</reference>
<proteinExistence type="predicted"/>
<evidence type="ECO:0000313" key="1">
    <source>
        <dbReference type="EMBL" id="EPS96648.1"/>
    </source>
</evidence>
<dbReference type="Proteomes" id="UP000015241">
    <property type="component" value="Unassembled WGS sequence"/>
</dbReference>
<accession>S8DZU7</accession>
<sequence length="257" mass="29135">MGPVALDVLCRTACKPRRGSLSWSWERDAVNDAFLRISQAPVLDEARDLAFFGFDVYSRMTDDFRDEDEDEDEIGSVEPRPRSRPHLKALTIAGCSSQHFLAMFPEIRELCMLPDLAKRPIQVLKPLQLDILSTNASYIESIPFASCRVLDLTVSRGKFDESSLFSDAFMTKLANAVVLQFHTTLERFGTRQGTHTVRAMAASGSRVRSLVITFTWPHLVREWMKYLSPSLPPLFCVSKSCTTPPKPPIRKEDRTMY</sequence>
<dbReference type="InParanoid" id="S8DZU7"/>
<protein>
    <submittedName>
        <fullName evidence="1">Uncharacterized protein</fullName>
    </submittedName>
</protein>
<dbReference type="HOGENOM" id="CLU_1081966_0_0_1"/>
<keyword evidence="2" id="KW-1185">Reference proteome</keyword>
<dbReference type="EMBL" id="KE504186">
    <property type="protein sequence ID" value="EPS96648.1"/>
    <property type="molecule type" value="Genomic_DNA"/>
</dbReference>
<dbReference type="AlphaFoldDB" id="S8DZU7"/>
<gene>
    <name evidence="1" type="ORF">FOMPIDRAFT_88527</name>
</gene>
<name>S8DZU7_FOMSC</name>